<evidence type="ECO:0000313" key="3">
    <source>
        <dbReference type="Proteomes" id="UP001595615"/>
    </source>
</evidence>
<keyword evidence="3" id="KW-1185">Reference proteome</keyword>
<reference evidence="3" key="1">
    <citation type="journal article" date="2019" name="Int. J. Syst. Evol. Microbiol.">
        <title>The Global Catalogue of Microorganisms (GCM) 10K type strain sequencing project: providing services to taxonomists for standard genome sequencing and annotation.</title>
        <authorList>
            <consortium name="The Broad Institute Genomics Platform"/>
            <consortium name="The Broad Institute Genome Sequencing Center for Infectious Disease"/>
            <person name="Wu L."/>
            <person name="Ma J."/>
        </authorList>
    </citation>
    <scope>NUCLEOTIDE SEQUENCE [LARGE SCALE GENOMIC DNA]</scope>
    <source>
        <strain evidence="3">KCTC 42644</strain>
    </source>
</reference>
<accession>A0ABV7X7J9</accession>
<evidence type="ECO:0008006" key="4">
    <source>
        <dbReference type="Google" id="ProtNLM"/>
    </source>
</evidence>
<dbReference type="EMBL" id="JBHRXV010000004">
    <property type="protein sequence ID" value="MFC3712125.1"/>
    <property type="molecule type" value="Genomic_DNA"/>
</dbReference>
<evidence type="ECO:0000313" key="2">
    <source>
        <dbReference type="EMBL" id="MFC3712125.1"/>
    </source>
</evidence>
<dbReference type="PROSITE" id="PS51318">
    <property type="entry name" value="TAT"/>
    <property type="match status" value="1"/>
</dbReference>
<dbReference type="InterPro" id="IPR006311">
    <property type="entry name" value="TAT_signal"/>
</dbReference>
<proteinExistence type="predicted"/>
<keyword evidence="1" id="KW-0732">Signal</keyword>
<name>A0ABV7X7J9_9SPHN</name>
<feature type="chain" id="PRO_5045258875" description="Haem-binding uptake Tiki superfamily ChaN domain-containing protein" evidence="1">
    <location>
        <begin position="29"/>
        <end position="429"/>
    </location>
</feature>
<evidence type="ECO:0000256" key="1">
    <source>
        <dbReference type="SAM" id="SignalP"/>
    </source>
</evidence>
<organism evidence="2 3">
    <name type="scientific">Sphingoaurantiacus capsulatus</name>
    <dbReference type="NCBI Taxonomy" id="1771310"/>
    <lineage>
        <taxon>Bacteria</taxon>
        <taxon>Pseudomonadati</taxon>
        <taxon>Pseudomonadota</taxon>
        <taxon>Alphaproteobacteria</taxon>
        <taxon>Sphingomonadales</taxon>
        <taxon>Sphingosinicellaceae</taxon>
        <taxon>Sphingoaurantiacus</taxon>
    </lineage>
</organism>
<comment type="caution">
    <text evidence="2">The sequence shown here is derived from an EMBL/GenBank/DDBJ whole genome shotgun (WGS) entry which is preliminary data.</text>
</comment>
<sequence length="429" mass="46520">MQSYALSRRAMLAGAGVAVAASALPARAQTPVAAQPKPLMDRLVERASENRLRMDYQGGRFSGPGWDRLVSEGRAAHFFMVGEEHGVAEVPKLVGQLAAALKPAGYERLAIEVSPPMTAEIEKVAKDGYAGLERFMRANAPGVAFYTMREEAQMLADVAKGGGYRFWGLDYEIMGDPLLVTRLRAKAPASAKAPMDALYTVVTDARAKLLATRQQQHIFAFAGDPELVRAVRRAWPSPDAESGWILDTLEETLEINQLWTKGQGWASNARRTAFLRANLRRHWLAEKAAGRAPKTLFKFGAYHTARGRSGTEVYDIGEFAPAIAELEGSHSYHLLVGAGMDRQVAGINLTTFGYDPGPSGLYKGAFGAEALAALAYPDAPTLIDLRPLRPIMSARQTKTADPDLVRMIHGFDSMLVLSGSTPSASMMTL</sequence>
<protein>
    <recommendedName>
        <fullName evidence="4">Haem-binding uptake Tiki superfamily ChaN domain-containing protein</fullName>
    </recommendedName>
</protein>
<dbReference type="Proteomes" id="UP001595615">
    <property type="component" value="Unassembled WGS sequence"/>
</dbReference>
<gene>
    <name evidence="2" type="ORF">ACFOMD_06070</name>
</gene>
<dbReference type="RefSeq" id="WP_380858404.1">
    <property type="nucleotide sequence ID" value="NZ_JBHRXV010000004.1"/>
</dbReference>
<feature type="signal peptide" evidence="1">
    <location>
        <begin position="1"/>
        <end position="28"/>
    </location>
</feature>